<dbReference type="EMBL" id="JAYWIO010000001">
    <property type="protein sequence ID" value="KAK7289661.1"/>
    <property type="molecule type" value="Genomic_DNA"/>
</dbReference>
<reference evidence="1 2" key="1">
    <citation type="submission" date="2024-01" db="EMBL/GenBank/DDBJ databases">
        <title>The genomes of 5 underutilized Papilionoideae crops provide insights into root nodulation and disease resistanc.</title>
        <authorList>
            <person name="Yuan L."/>
        </authorList>
    </citation>
    <scope>NUCLEOTIDE SEQUENCE [LARGE SCALE GENOMIC DNA]</scope>
    <source>
        <strain evidence="1">ZHUSHIDOU_FW_LH</strain>
        <tissue evidence="1">Leaf</tissue>
    </source>
</reference>
<evidence type="ECO:0000313" key="1">
    <source>
        <dbReference type="EMBL" id="KAK7289661.1"/>
    </source>
</evidence>
<accession>A0AAN9J106</accession>
<protein>
    <submittedName>
        <fullName evidence="1">Uncharacterized protein</fullName>
    </submittedName>
</protein>
<sequence length="146" mass="16605">MEYQGNDSQNLDPYQKILTEDLHSKSVMETHGHKEGSMGNTEYVHANGMQHNKMPMARQPLRESGETVFHFCCNGFWGFGFLLRSITGGVSLSFLHHFLGFWRMAFVLLLRPVSQLSMPPPSVLQNGLSGRLRYHFDLGYSGRDVL</sequence>
<gene>
    <name evidence="1" type="ORF">RIF29_03473</name>
</gene>
<comment type="caution">
    <text evidence="1">The sequence shown here is derived from an EMBL/GenBank/DDBJ whole genome shotgun (WGS) entry which is preliminary data.</text>
</comment>
<organism evidence="1 2">
    <name type="scientific">Crotalaria pallida</name>
    <name type="common">Smooth rattlebox</name>
    <name type="synonym">Crotalaria striata</name>
    <dbReference type="NCBI Taxonomy" id="3830"/>
    <lineage>
        <taxon>Eukaryota</taxon>
        <taxon>Viridiplantae</taxon>
        <taxon>Streptophyta</taxon>
        <taxon>Embryophyta</taxon>
        <taxon>Tracheophyta</taxon>
        <taxon>Spermatophyta</taxon>
        <taxon>Magnoliopsida</taxon>
        <taxon>eudicotyledons</taxon>
        <taxon>Gunneridae</taxon>
        <taxon>Pentapetalae</taxon>
        <taxon>rosids</taxon>
        <taxon>fabids</taxon>
        <taxon>Fabales</taxon>
        <taxon>Fabaceae</taxon>
        <taxon>Papilionoideae</taxon>
        <taxon>50 kb inversion clade</taxon>
        <taxon>genistoids sensu lato</taxon>
        <taxon>core genistoids</taxon>
        <taxon>Crotalarieae</taxon>
        <taxon>Crotalaria</taxon>
    </lineage>
</organism>
<keyword evidence="2" id="KW-1185">Reference proteome</keyword>
<evidence type="ECO:0000313" key="2">
    <source>
        <dbReference type="Proteomes" id="UP001372338"/>
    </source>
</evidence>
<proteinExistence type="predicted"/>
<name>A0AAN9J106_CROPI</name>
<dbReference type="Proteomes" id="UP001372338">
    <property type="component" value="Unassembled WGS sequence"/>
</dbReference>
<dbReference type="AlphaFoldDB" id="A0AAN9J106"/>